<name>A0A2A5B388_9GAMM</name>
<dbReference type="AlphaFoldDB" id="A0A2A5B388"/>
<organism evidence="1 2">
    <name type="scientific">SAR86 cluster bacterium</name>
    <dbReference type="NCBI Taxonomy" id="2030880"/>
    <lineage>
        <taxon>Bacteria</taxon>
        <taxon>Pseudomonadati</taxon>
        <taxon>Pseudomonadota</taxon>
        <taxon>Gammaproteobacteria</taxon>
        <taxon>SAR86 cluster</taxon>
    </lineage>
</organism>
<dbReference type="EMBL" id="NVVJ01000013">
    <property type="protein sequence ID" value="PCJ26027.1"/>
    <property type="molecule type" value="Genomic_DNA"/>
</dbReference>
<reference evidence="2" key="1">
    <citation type="submission" date="2017-08" db="EMBL/GenBank/DDBJ databases">
        <title>A dynamic microbial community with high functional redundancy inhabits the cold, oxic subseafloor aquifer.</title>
        <authorList>
            <person name="Tully B.J."/>
            <person name="Wheat C.G."/>
            <person name="Glazer B.T."/>
            <person name="Huber J.A."/>
        </authorList>
    </citation>
    <scope>NUCLEOTIDE SEQUENCE [LARGE SCALE GENOMIC DNA]</scope>
</reference>
<sequence length="164" mass="18435">MKFFAKFVCLTLIVFFGIEIALACSACIRNIMSPEEFDKRSWEFSEHVFSGLVTSSELVLISGSQPEVVYEVEVEETFKGNPSLVTKIYSTRIVNNWNTGVEEVGLCGYPTIGSGDRLLLFSRPDRTAYVGYCSDSRIIEGISAEKIIEVSATLRRLRQWQSGR</sequence>
<evidence type="ECO:0000313" key="2">
    <source>
        <dbReference type="Proteomes" id="UP000218327"/>
    </source>
</evidence>
<proteinExistence type="predicted"/>
<dbReference type="Proteomes" id="UP000218327">
    <property type="component" value="Unassembled WGS sequence"/>
</dbReference>
<accession>A0A2A5B388</accession>
<protein>
    <submittedName>
        <fullName evidence="1">Uncharacterized protein</fullName>
    </submittedName>
</protein>
<gene>
    <name evidence="1" type="ORF">COA96_05870</name>
</gene>
<comment type="caution">
    <text evidence="1">The sequence shown here is derived from an EMBL/GenBank/DDBJ whole genome shotgun (WGS) entry which is preliminary data.</text>
</comment>
<evidence type="ECO:0000313" key="1">
    <source>
        <dbReference type="EMBL" id="PCJ26027.1"/>
    </source>
</evidence>